<evidence type="ECO:0000313" key="2">
    <source>
        <dbReference type="Proteomes" id="UP000660339"/>
    </source>
</evidence>
<protein>
    <submittedName>
        <fullName evidence="1">Uncharacterized protein</fullName>
    </submittedName>
</protein>
<dbReference type="AlphaFoldDB" id="A0A8J3L9Y6"/>
<sequence length="234" mass="25301">MALVAFSTEPLTPDAPLDARRFGMPAHPSVQELDVRSHARENDPGWFDDWHTGALAAIAERDLPDHAVLQAARHCHMVRLEVDDPADLGHLQVAWAVAGWLVSQGSLAILDAHAHRWHPGAAVAALATDRPFVLDAEVGIIVETGDGPGLAVHTRGLAKFARPDLIAIPETGEHDLLAQVLWRLARLSADGADIPVGQRMRFDEQHAFTTVAYQPDVNAPQLNLNNDGLLIVAV</sequence>
<name>A0A8J3L9Y6_9ACTN</name>
<gene>
    <name evidence="1" type="ORF">Cme02nite_27910</name>
</gene>
<reference evidence="1" key="1">
    <citation type="submission" date="2021-01" db="EMBL/GenBank/DDBJ databases">
        <title>Whole genome shotgun sequence of Catellatospora methionotrophica NBRC 14553.</title>
        <authorList>
            <person name="Komaki H."/>
            <person name="Tamura T."/>
        </authorList>
    </citation>
    <scope>NUCLEOTIDE SEQUENCE</scope>
    <source>
        <strain evidence="1">NBRC 14553</strain>
    </source>
</reference>
<accession>A0A8J3L9Y6</accession>
<comment type="caution">
    <text evidence="1">The sequence shown here is derived from an EMBL/GenBank/DDBJ whole genome shotgun (WGS) entry which is preliminary data.</text>
</comment>
<proteinExistence type="predicted"/>
<keyword evidence="2" id="KW-1185">Reference proteome</keyword>
<organism evidence="1 2">
    <name type="scientific">Catellatospora methionotrophica</name>
    <dbReference type="NCBI Taxonomy" id="121620"/>
    <lineage>
        <taxon>Bacteria</taxon>
        <taxon>Bacillati</taxon>
        <taxon>Actinomycetota</taxon>
        <taxon>Actinomycetes</taxon>
        <taxon>Micromonosporales</taxon>
        <taxon>Micromonosporaceae</taxon>
        <taxon>Catellatospora</taxon>
    </lineage>
</organism>
<dbReference type="Proteomes" id="UP000660339">
    <property type="component" value="Unassembled WGS sequence"/>
</dbReference>
<dbReference type="EMBL" id="BONJ01000012">
    <property type="protein sequence ID" value="GIG14459.1"/>
    <property type="molecule type" value="Genomic_DNA"/>
</dbReference>
<evidence type="ECO:0000313" key="1">
    <source>
        <dbReference type="EMBL" id="GIG14459.1"/>
    </source>
</evidence>